<evidence type="ECO:0000313" key="2">
    <source>
        <dbReference type="Proteomes" id="UP000823927"/>
    </source>
</evidence>
<accession>A0A9D1F4C8</accession>
<dbReference type="Pfam" id="PF19668">
    <property type="entry name" value="DUF6171"/>
    <property type="match status" value="1"/>
</dbReference>
<proteinExistence type="predicted"/>
<name>A0A9D1F4C8_9FIRM</name>
<protein>
    <submittedName>
        <fullName evidence="1">Uncharacterized protein</fullName>
    </submittedName>
</protein>
<dbReference type="InterPro" id="IPR046169">
    <property type="entry name" value="DUF6171"/>
</dbReference>
<dbReference type="AlphaFoldDB" id="A0A9D1F4C8"/>
<reference evidence="1" key="1">
    <citation type="submission" date="2020-10" db="EMBL/GenBank/DDBJ databases">
        <authorList>
            <person name="Gilroy R."/>
        </authorList>
    </citation>
    <scope>NUCLEOTIDE SEQUENCE</scope>
    <source>
        <strain evidence="1">CHK178-757</strain>
    </source>
</reference>
<evidence type="ECO:0000313" key="1">
    <source>
        <dbReference type="EMBL" id="HIS47256.1"/>
    </source>
</evidence>
<dbReference type="Proteomes" id="UP000823927">
    <property type="component" value="Unassembled WGS sequence"/>
</dbReference>
<comment type="caution">
    <text evidence="1">The sequence shown here is derived from an EMBL/GenBank/DDBJ whole genome shotgun (WGS) entry which is preliminary data.</text>
</comment>
<reference evidence="1" key="2">
    <citation type="journal article" date="2021" name="PeerJ">
        <title>Extensive microbial diversity within the chicken gut microbiome revealed by metagenomics and culture.</title>
        <authorList>
            <person name="Gilroy R."/>
            <person name="Ravi A."/>
            <person name="Getino M."/>
            <person name="Pursley I."/>
            <person name="Horton D.L."/>
            <person name="Alikhan N.F."/>
            <person name="Baker D."/>
            <person name="Gharbi K."/>
            <person name="Hall N."/>
            <person name="Watson M."/>
            <person name="Adriaenssens E.M."/>
            <person name="Foster-Nyarko E."/>
            <person name="Jarju S."/>
            <person name="Secka A."/>
            <person name="Antonio M."/>
            <person name="Oren A."/>
            <person name="Chaudhuri R.R."/>
            <person name="La Ragione R."/>
            <person name="Hildebrand F."/>
            <person name="Pallen M.J."/>
        </authorList>
    </citation>
    <scope>NUCLEOTIDE SEQUENCE</scope>
    <source>
        <strain evidence="1">CHK178-757</strain>
    </source>
</reference>
<sequence length="95" mass="10984">MTQRYCKKCLLRDMPEGEYFKNLYEYIAGLPQEDKVSDDVYESRLEQCKRCENLLNGMCRLCGCYVEMRAAMKVRSCPRVPALWTAQAMPDTGGL</sequence>
<organism evidence="1 2">
    <name type="scientific">Candidatus Scybalocola faecigallinarum</name>
    <dbReference type="NCBI Taxonomy" id="2840941"/>
    <lineage>
        <taxon>Bacteria</taxon>
        <taxon>Bacillati</taxon>
        <taxon>Bacillota</taxon>
        <taxon>Clostridia</taxon>
        <taxon>Lachnospirales</taxon>
        <taxon>Lachnospiraceae</taxon>
        <taxon>Lachnospiraceae incertae sedis</taxon>
        <taxon>Candidatus Scybalocola (ex Gilroy et al. 2021)</taxon>
    </lineage>
</organism>
<dbReference type="EMBL" id="DVIT01000026">
    <property type="protein sequence ID" value="HIS47256.1"/>
    <property type="molecule type" value="Genomic_DNA"/>
</dbReference>
<gene>
    <name evidence="1" type="ORF">IAB46_06810</name>
</gene>